<feature type="compositionally biased region" description="Basic and acidic residues" evidence="1">
    <location>
        <begin position="100"/>
        <end position="111"/>
    </location>
</feature>
<feature type="compositionally biased region" description="Polar residues" evidence="1">
    <location>
        <begin position="484"/>
        <end position="494"/>
    </location>
</feature>
<keyword evidence="4" id="KW-1185">Reference proteome</keyword>
<dbReference type="OrthoDB" id="8957734at2759"/>
<evidence type="ECO:0000259" key="2">
    <source>
        <dbReference type="Pfam" id="PF18028"/>
    </source>
</evidence>
<reference evidence="3 4" key="1">
    <citation type="submission" date="2020-03" db="EMBL/GenBank/DDBJ databases">
        <title>Dissostichus mawsoni Genome sequencing and assembly.</title>
        <authorList>
            <person name="Park H."/>
        </authorList>
    </citation>
    <scope>NUCLEOTIDE SEQUENCE [LARGE SCALE GENOMIC DNA]</scope>
    <source>
        <strain evidence="3">DM0001</strain>
        <tissue evidence="3">Muscle</tissue>
    </source>
</reference>
<dbReference type="Proteomes" id="UP000518266">
    <property type="component" value="Unassembled WGS sequence"/>
</dbReference>
<evidence type="ECO:0000313" key="4">
    <source>
        <dbReference type="Proteomes" id="UP000518266"/>
    </source>
</evidence>
<feature type="compositionally biased region" description="Low complexity" evidence="1">
    <location>
        <begin position="536"/>
        <end position="555"/>
    </location>
</feature>
<feature type="compositionally biased region" description="Polar residues" evidence="1">
    <location>
        <begin position="556"/>
        <end position="565"/>
    </location>
</feature>
<protein>
    <recommendedName>
        <fullName evidence="2">ZMIZ1 N-terminal domain-containing protein</fullName>
    </recommendedName>
</protein>
<dbReference type="Pfam" id="PF18028">
    <property type="entry name" value="Zmiz1_N"/>
    <property type="match status" value="1"/>
</dbReference>
<feature type="compositionally biased region" description="Pro residues" evidence="1">
    <location>
        <begin position="162"/>
        <end position="172"/>
    </location>
</feature>
<dbReference type="InterPro" id="IPR040797">
    <property type="entry name" value="ZMIZ1_N"/>
</dbReference>
<accession>A0A7J5Z045</accession>
<dbReference type="EMBL" id="JAAKFY010000008">
    <property type="protein sequence ID" value="KAF3853698.1"/>
    <property type="molecule type" value="Genomic_DNA"/>
</dbReference>
<feature type="region of interest" description="Disordered" evidence="1">
    <location>
        <begin position="100"/>
        <end position="178"/>
    </location>
</feature>
<feature type="region of interest" description="Disordered" evidence="1">
    <location>
        <begin position="526"/>
        <end position="584"/>
    </location>
</feature>
<feature type="region of interest" description="Disordered" evidence="1">
    <location>
        <begin position="446"/>
        <end position="494"/>
    </location>
</feature>
<feature type="region of interest" description="Disordered" evidence="1">
    <location>
        <begin position="287"/>
        <end position="340"/>
    </location>
</feature>
<proteinExistence type="predicted"/>
<organism evidence="3 4">
    <name type="scientific">Dissostichus mawsoni</name>
    <name type="common">Antarctic cod</name>
    <dbReference type="NCBI Taxonomy" id="36200"/>
    <lineage>
        <taxon>Eukaryota</taxon>
        <taxon>Metazoa</taxon>
        <taxon>Chordata</taxon>
        <taxon>Craniata</taxon>
        <taxon>Vertebrata</taxon>
        <taxon>Euteleostomi</taxon>
        <taxon>Actinopterygii</taxon>
        <taxon>Neopterygii</taxon>
        <taxon>Teleostei</taxon>
        <taxon>Neoteleostei</taxon>
        <taxon>Acanthomorphata</taxon>
        <taxon>Eupercaria</taxon>
        <taxon>Perciformes</taxon>
        <taxon>Notothenioidei</taxon>
        <taxon>Nototheniidae</taxon>
        <taxon>Dissostichus</taxon>
    </lineage>
</organism>
<sequence>MWAAGNNNPKEPARWTGSLWLSRAFSHRVESRARGRRREALKCFSSWCAAGYSSELDSRRQEEDCGRGRNQQAGTDQILSKNDISRNSCRLWHWEERRERKRREEREREGGEQLTRSDTGKRGDLIAQLAKSTGRKQQERLVPSVWPGSAASPRSRRGFPLLPFPPPPPSRPPSRTAACHGSLHPNKMISSHLLMNTDYVWMLTLKSSHSLNLFNHLQNPTNFHTAATELLDWCGDPRAFQRPFEQSLMGCLTVVSRVAAQQGYDLDLGYRLLAVCAANRDKFTPKSAGRRLLNNTPTGPQGQDPLRSILRGRCPVTGEGRESHDGARMAAAGQPSNTRDRRAALNAREELGEGRLSVRSDLFLIPVFPLIVSGAGIHGSVATVADGEREMIYDSAALIFTQSEAGVLSVQMKGEDVPFEVRCSEREALLSSWCEELGRLLLLRHQKSRQNEPPGKVPMQPPMSSMKPGLSHGRDGSFPYDSVPWQQNTNQPPGSLSVVTTVWGVTNTSQSQVLGNPMVNNNNMNPGGNPMGSGMSGNNPGMNSPQFSGPQQQFPNKGNSNQGYMQQGMYGRPNYPGGGGFGGK</sequence>
<evidence type="ECO:0000313" key="3">
    <source>
        <dbReference type="EMBL" id="KAF3853698.1"/>
    </source>
</evidence>
<name>A0A7J5Z045_DISMA</name>
<comment type="caution">
    <text evidence="3">The sequence shown here is derived from an EMBL/GenBank/DDBJ whole genome shotgun (WGS) entry which is preliminary data.</text>
</comment>
<dbReference type="AlphaFoldDB" id="A0A7J5Z045"/>
<evidence type="ECO:0000256" key="1">
    <source>
        <dbReference type="SAM" id="MobiDB-lite"/>
    </source>
</evidence>
<feature type="domain" description="ZMIZ1 N-terminal" evidence="2">
    <location>
        <begin position="214"/>
        <end position="290"/>
    </location>
</feature>
<gene>
    <name evidence="3" type="ORF">F7725_014386</name>
</gene>